<dbReference type="GO" id="GO:0071978">
    <property type="term" value="P:bacterial-type flagellum-dependent swarming motility"/>
    <property type="evidence" value="ECO:0007669"/>
    <property type="project" value="TreeGrafter"/>
</dbReference>
<dbReference type="EMBL" id="LJCO01000033">
    <property type="protein sequence ID" value="KPV44392.1"/>
    <property type="molecule type" value="Genomic_DNA"/>
</dbReference>
<organism evidence="6 7">
    <name type="scientific">Alicyclobacillus ferrooxydans</name>
    <dbReference type="NCBI Taxonomy" id="471514"/>
    <lineage>
        <taxon>Bacteria</taxon>
        <taxon>Bacillati</taxon>
        <taxon>Bacillota</taxon>
        <taxon>Bacilli</taxon>
        <taxon>Bacillales</taxon>
        <taxon>Alicyclobacillaceae</taxon>
        <taxon>Alicyclobacillus</taxon>
    </lineage>
</organism>
<dbReference type="AlphaFoldDB" id="A0A0P9GTB2"/>
<gene>
    <name evidence="6" type="ORF">AN477_07120</name>
</gene>
<dbReference type="InterPro" id="IPR037925">
    <property type="entry name" value="FlgE/F/G-like"/>
</dbReference>
<proteinExistence type="inferred from homology"/>
<dbReference type="STRING" id="471514.AN477_07120"/>
<dbReference type="Pfam" id="PF00460">
    <property type="entry name" value="Flg_bb_rod"/>
    <property type="match status" value="1"/>
</dbReference>
<keyword evidence="7" id="KW-1185">Reference proteome</keyword>
<evidence type="ECO:0000259" key="5">
    <source>
        <dbReference type="Pfam" id="PF22692"/>
    </source>
</evidence>
<name>A0A0P9GTB2_9BACL</name>
<sequence>MQSLWTGLSALNAASSQLSQVSGNIANINTVGYGTADSTFEDLLTTHLGGEATAPTVAGRYTQPGLWEGTGVMNTQLMTHFGGMGLEKTGNSLDFALSAENEFFVLKDSNGQTLYTKAGNFQLKENSNGTANLVTTGGQQVESTNGQPITIPKGVKSIEVSSNGQISYGGQTGQRIAVAIVNTPSQFLRSVGNNNFASVQGLPSQTIANSAAGSSSGIHVLQGYLTTNNVDLTNEMTDLVKAQDYYESNAKAINIANKLMQIDNQIRP</sequence>
<feature type="domain" description="Flagellar basal body rod protein N-terminal" evidence="3">
    <location>
        <begin position="6"/>
        <end position="33"/>
    </location>
</feature>
<evidence type="ECO:0000259" key="4">
    <source>
        <dbReference type="Pfam" id="PF06429"/>
    </source>
</evidence>
<comment type="subcellular location">
    <subcellularLocation>
        <location evidence="2">Bacterial flagellum basal body</location>
    </subcellularLocation>
</comment>
<dbReference type="Pfam" id="PF22692">
    <property type="entry name" value="LlgE_F_G_D1"/>
    <property type="match status" value="1"/>
</dbReference>
<evidence type="ECO:0000256" key="2">
    <source>
        <dbReference type="RuleBase" id="RU362116"/>
    </source>
</evidence>
<dbReference type="OrthoDB" id="9804559at2"/>
<comment type="caution">
    <text evidence="6">The sequence shown here is derived from an EMBL/GenBank/DDBJ whole genome shotgun (WGS) entry which is preliminary data.</text>
</comment>
<accession>A0A0P9GTB2</accession>
<dbReference type="InterPro" id="IPR001444">
    <property type="entry name" value="Flag_bb_rod_N"/>
</dbReference>
<dbReference type="PANTHER" id="PTHR30435:SF19">
    <property type="entry name" value="FLAGELLAR BASAL-BODY ROD PROTEIN FLGG"/>
    <property type="match status" value="1"/>
</dbReference>
<feature type="domain" description="Flagellar basal-body/hook protein C-terminal" evidence="4">
    <location>
        <begin position="222"/>
        <end position="265"/>
    </location>
</feature>
<reference evidence="6 7" key="1">
    <citation type="submission" date="2015-09" db="EMBL/GenBank/DDBJ databases">
        <title>Draft genome sequence of Alicyclobacillus ferrooxydans DSM 22381.</title>
        <authorList>
            <person name="Hemp J."/>
        </authorList>
    </citation>
    <scope>NUCLEOTIDE SEQUENCE [LARGE SCALE GENOMIC DNA]</scope>
    <source>
        <strain evidence="6 7">TC-34</strain>
    </source>
</reference>
<dbReference type="GO" id="GO:0009425">
    <property type="term" value="C:bacterial-type flagellum basal body"/>
    <property type="evidence" value="ECO:0007669"/>
    <property type="project" value="UniProtKB-SubCell"/>
</dbReference>
<protein>
    <submittedName>
        <fullName evidence="6">Uncharacterized protein</fullName>
    </submittedName>
</protein>
<dbReference type="PANTHER" id="PTHR30435">
    <property type="entry name" value="FLAGELLAR PROTEIN"/>
    <property type="match status" value="1"/>
</dbReference>
<evidence type="ECO:0000259" key="3">
    <source>
        <dbReference type="Pfam" id="PF00460"/>
    </source>
</evidence>
<dbReference type="Pfam" id="PF06429">
    <property type="entry name" value="Flg_bbr_C"/>
    <property type="match status" value="1"/>
</dbReference>
<evidence type="ECO:0000256" key="1">
    <source>
        <dbReference type="ARBA" id="ARBA00009677"/>
    </source>
</evidence>
<feature type="domain" description="Flagellar hook protein FlgE/F/G-like D1" evidence="5">
    <location>
        <begin position="102"/>
        <end position="168"/>
    </location>
</feature>
<dbReference type="InterPro" id="IPR053967">
    <property type="entry name" value="LlgE_F_G-like_D1"/>
</dbReference>
<comment type="similarity">
    <text evidence="1 2">Belongs to the flagella basal body rod proteins family.</text>
</comment>
<keyword evidence="2" id="KW-0975">Bacterial flagellum</keyword>
<dbReference type="InterPro" id="IPR010930">
    <property type="entry name" value="Flg_bb/hook_C_dom"/>
</dbReference>
<evidence type="ECO:0000313" key="7">
    <source>
        <dbReference type="Proteomes" id="UP000050482"/>
    </source>
</evidence>
<dbReference type="NCBIfam" id="TIGR03506">
    <property type="entry name" value="FlgEFG_subfam"/>
    <property type="match status" value="1"/>
</dbReference>
<dbReference type="InterPro" id="IPR020013">
    <property type="entry name" value="Flagellar_FlgE/F/G"/>
</dbReference>
<dbReference type="RefSeq" id="WP_054968480.1">
    <property type="nucleotide sequence ID" value="NZ_LJCO01000033.1"/>
</dbReference>
<evidence type="ECO:0000313" key="6">
    <source>
        <dbReference type="EMBL" id="KPV44392.1"/>
    </source>
</evidence>
<dbReference type="SUPFAM" id="SSF117143">
    <property type="entry name" value="Flagellar hook protein flgE"/>
    <property type="match status" value="1"/>
</dbReference>
<dbReference type="Proteomes" id="UP000050482">
    <property type="component" value="Unassembled WGS sequence"/>
</dbReference>
<dbReference type="PATRIC" id="fig|471514.4.peg.3666"/>